<dbReference type="Proteomes" id="UP001213000">
    <property type="component" value="Unassembled WGS sequence"/>
</dbReference>
<dbReference type="EMBL" id="JANIEX010001441">
    <property type="protein sequence ID" value="KAJ3557898.1"/>
    <property type="molecule type" value="Genomic_DNA"/>
</dbReference>
<comment type="caution">
    <text evidence="1">The sequence shown here is derived from an EMBL/GenBank/DDBJ whole genome shotgun (WGS) entry which is preliminary data.</text>
</comment>
<evidence type="ECO:0000313" key="1">
    <source>
        <dbReference type="EMBL" id="KAJ3557898.1"/>
    </source>
</evidence>
<accession>A0AAD5VG30</accession>
<dbReference type="Gene3D" id="3.40.50.300">
    <property type="entry name" value="P-loop containing nucleotide triphosphate hydrolases"/>
    <property type="match status" value="1"/>
</dbReference>
<gene>
    <name evidence="1" type="ORF">NP233_g11625</name>
</gene>
<dbReference type="InterPro" id="IPR027417">
    <property type="entry name" value="P-loop_NTPase"/>
</dbReference>
<evidence type="ECO:0008006" key="3">
    <source>
        <dbReference type="Google" id="ProtNLM"/>
    </source>
</evidence>
<dbReference type="SUPFAM" id="SSF52540">
    <property type="entry name" value="P-loop containing nucleoside triphosphate hydrolases"/>
    <property type="match status" value="1"/>
</dbReference>
<name>A0AAD5VG30_9AGAR</name>
<protein>
    <recommendedName>
        <fullName evidence="3">G domain-containing protein</fullName>
    </recommendedName>
</protein>
<reference evidence="1" key="1">
    <citation type="submission" date="2022-07" db="EMBL/GenBank/DDBJ databases">
        <title>Genome Sequence of Leucocoprinus birnbaumii.</title>
        <authorList>
            <person name="Buettner E."/>
        </authorList>
    </citation>
    <scope>NUCLEOTIDE SEQUENCE</scope>
    <source>
        <strain evidence="1">VT141</strain>
    </source>
</reference>
<dbReference type="AlphaFoldDB" id="A0AAD5VG30"/>
<evidence type="ECO:0000313" key="2">
    <source>
        <dbReference type="Proteomes" id="UP001213000"/>
    </source>
</evidence>
<sequence length="206" mass="23330">MAVNSFQRFNFEKIHTMAPIESYELNNEDFIIMIMGAIGVGKTTFFQIAGGLEAGSEEFSSLDSGTSEVSALRITFTGNNFDKNLVLVDTPGFNNPQKTDWQILETIVRWLNDAGTNNTQGAQRGVLRRISGILYLHRITDARFAFSSGRVLEIFTRLCGENFFNRVFLTTTMWPENSADDEEEWDQSLPLLRELRFGSHSPEPCR</sequence>
<organism evidence="1 2">
    <name type="scientific">Leucocoprinus birnbaumii</name>
    <dbReference type="NCBI Taxonomy" id="56174"/>
    <lineage>
        <taxon>Eukaryota</taxon>
        <taxon>Fungi</taxon>
        <taxon>Dikarya</taxon>
        <taxon>Basidiomycota</taxon>
        <taxon>Agaricomycotina</taxon>
        <taxon>Agaricomycetes</taxon>
        <taxon>Agaricomycetidae</taxon>
        <taxon>Agaricales</taxon>
        <taxon>Agaricineae</taxon>
        <taxon>Agaricaceae</taxon>
        <taxon>Leucocoprinus</taxon>
    </lineage>
</organism>
<proteinExistence type="predicted"/>
<keyword evidence="2" id="KW-1185">Reference proteome</keyword>